<dbReference type="CDD" id="cd03886">
    <property type="entry name" value="M20_Acy1"/>
    <property type="match status" value="1"/>
</dbReference>
<dbReference type="AlphaFoldDB" id="A0A8J6NDK9"/>
<dbReference type="NCBIfam" id="TIGR01891">
    <property type="entry name" value="amidohydrolases"/>
    <property type="match status" value="1"/>
</dbReference>
<dbReference type="PANTHER" id="PTHR11014:SF63">
    <property type="entry name" value="METALLOPEPTIDASE, PUTATIVE (AFU_ORTHOLOGUE AFUA_6G09600)-RELATED"/>
    <property type="match status" value="1"/>
</dbReference>
<accession>A0A8J6NDK9</accession>
<name>A0A8J6NDK9_9BACT</name>
<comment type="caution">
    <text evidence="4">The sequence shown here is derived from an EMBL/GenBank/DDBJ whole genome shotgun (WGS) entry which is preliminary data.</text>
</comment>
<feature type="binding site" evidence="2">
    <location>
        <position position="136"/>
    </location>
    <ligand>
        <name>Mn(2+)</name>
        <dbReference type="ChEBI" id="CHEBI:29035"/>
        <label>2</label>
    </ligand>
</feature>
<dbReference type="GO" id="GO:0046872">
    <property type="term" value="F:metal ion binding"/>
    <property type="evidence" value="ECO:0007669"/>
    <property type="project" value="UniProtKB-KW"/>
</dbReference>
<keyword evidence="2" id="KW-0479">Metal-binding</keyword>
<dbReference type="InterPro" id="IPR002933">
    <property type="entry name" value="Peptidase_M20"/>
</dbReference>
<evidence type="ECO:0000259" key="3">
    <source>
        <dbReference type="Pfam" id="PF07687"/>
    </source>
</evidence>
<evidence type="ECO:0000313" key="5">
    <source>
        <dbReference type="Proteomes" id="UP000614424"/>
    </source>
</evidence>
<dbReference type="SUPFAM" id="SSF55031">
    <property type="entry name" value="Bacterial exopeptidase dimerisation domain"/>
    <property type="match status" value="1"/>
</dbReference>
<sequence length="392" mass="42164">MNLTPDDTLIAWMLDIRREIHQYPELAFEEKRTAGLICHKLDELGISYRKEVGGTGVVASLHADSQDTPCIALRADMDALPIEEKTGLPFASKIPGLMHACGHDGHVSMLLGAAALLKRIPNLPGKVVFLFQPAEENGGGAEKMIEAGALDGVNGIFSGHIDRHYNVGEISAQRGLICAFTDEFHITIRGKGGHAAKPHETIDCIVVASLLVMSIQTLVSREVNPSFPTVVTVGQITGGSAANVIADQAVLRGTIRTTHLDSREKIILGLQRMVRAMEDLYNAKATIELIPGYPPIINNPAAATIARTAARQTVGKEGLKKQPYPSLGGEDFSFYLHKVPGCMVRFGAKKDGLANVAAHSPRFDFNEDVLPIGAEFLARAAILALKDIKTLS</sequence>
<dbReference type="InterPro" id="IPR036264">
    <property type="entry name" value="Bact_exopeptidase_dim_dom"/>
</dbReference>
<feature type="domain" description="Peptidase M20 dimerisation" evidence="3">
    <location>
        <begin position="183"/>
        <end position="274"/>
    </location>
</feature>
<protein>
    <submittedName>
        <fullName evidence="4">Amidohydrolase</fullName>
    </submittedName>
</protein>
<feature type="binding site" evidence="2">
    <location>
        <position position="359"/>
    </location>
    <ligand>
        <name>Mn(2+)</name>
        <dbReference type="ChEBI" id="CHEBI:29035"/>
        <label>2</label>
    </ligand>
</feature>
<dbReference type="Pfam" id="PF07687">
    <property type="entry name" value="M20_dimer"/>
    <property type="match status" value="1"/>
</dbReference>
<feature type="binding site" evidence="2">
    <location>
        <position position="160"/>
    </location>
    <ligand>
        <name>Mn(2+)</name>
        <dbReference type="ChEBI" id="CHEBI:29035"/>
        <label>2</label>
    </ligand>
</feature>
<keyword evidence="1" id="KW-0378">Hydrolase</keyword>
<dbReference type="Gene3D" id="3.40.630.10">
    <property type="entry name" value="Zn peptidases"/>
    <property type="match status" value="1"/>
</dbReference>
<keyword evidence="2" id="KW-0464">Manganese</keyword>
<dbReference type="EMBL" id="JACNJZ010000170">
    <property type="protein sequence ID" value="MBC8318541.1"/>
    <property type="molecule type" value="Genomic_DNA"/>
</dbReference>
<reference evidence="4 5" key="1">
    <citation type="submission" date="2020-08" db="EMBL/GenBank/DDBJ databases">
        <title>Bridging the membrane lipid divide: bacteria of the FCB group superphylum have the potential to synthesize archaeal ether lipids.</title>
        <authorList>
            <person name="Villanueva L."/>
            <person name="Von Meijenfeldt F.A.B."/>
            <person name="Westbye A.B."/>
            <person name="Yadav S."/>
            <person name="Hopmans E.C."/>
            <person name="Dutilh B.E."/>
            <person name="Sinninghe Damste J.S."/>
        </authorList>
    </citation>
    <scope>NUCLEOTIDE SEQUENCE [LARGE SCALE GENOMIC DNA]</scope>
    <source>
        <strain evidence="4">NIOZ-UU47</strain>
    </source>
</reference>
<comment type="cofactor">
    <cofactor evidence="2">
        <name>Mn(2+)</name>
        <dbReference type="ChEBI" id="CHEBI:29035"/>
    </cofactor>
    <text evidence="2">The Mn(2+) ion enhances activity.</text>
</comment>
<evidence type="ECO:0000313" key="4">
    <source>
        <dbReference type="EMBL" id="MBC8318541.1"/>
    </source>
</evidence>
<dbReference type="Gene3D" id="3.30.70.360">
    <property type="match status" value="1"/>
</dbReference>
<dbReference type="Proteomes" id="UP000614424">
    <property type="component" value="Unassembled WGS sequence"/>
</dbReference>
<gene>
    <name evidence="4" type="ORF">H8E41_11590</name>
</gene>
<evidence type="ECO:0000256" key="2">
    <source>
        <dbReference type="PIRSR" id="PIRSR005962-1"/>
    </source>
</evidence>
<dbReference type="GO" id="GO:0050118">
    <property type="term" value="F:N-acetyldiaminopimelate deacetylase activity"/>
    <property type="evidence" value="ECO:0007669"/>
    <property type="project" value="UniProtKB-ARBA"/>
</dbReference>
<feature type="binding site" evidence="2">
    <location>
        <position position="103"/>
    </location>
    <ligand>
        <name>Mn(2+)</name>
        <dbReference type="ChEBI" id="CHEBI:29035"/>
        <label>2</label>
    </ligand>
</feature>
<dbReference type="SUPFAM" id="SSF53187">
    <property type="entry name" value="Zn-dependent exopeptidases"/>
    <property type="match status" value="1"/>
</dbReference>
<dbReference type="GO" id="GO:0019877">
    <property type="term" value="P:diaminopimelate biosynthetic process"/>
    <property type="evidence" value="ECO:0007669"/>
    <property type="project" value="UniProtKB-ARBA"/>
</dbReference>
<dbReference type="Pfam" id="PF01546">
    <property type="entry name" value="Peptidase_M20"/>
    <property type="match status" value="1"/>
</dbReference>
<dbReference type="FunFam" id="3.30.70.360:FF:000001">
    <property type="entry name" value="N-acetyldiaminopimelate deacetylase"/>
    <property type="match status" value="1"/>
</dbReference>
<evidence type="ECO:0000256" key="1">
    <source>
        <dbReference type="ARBA" id="ARBA00022801"/>
    </source>
</evidence>
<proteinExistence type="predicted"/>
<organism evidence="4 5">
    <name type="scientific">Candidatus Desulfobia pelagia</name>
    <dbReference type="NCBI Taxonomy" id="2841692"/>
    <lineage>
        <taxon>Bacteria</taxon>
        <taxon>Pseudomonadati</taxon>
        <taxon>Thermodesulfobacteriota</taxon>
        <taxon>Desulfobulbia</taxon>
        <taxon>Desulfobulbales</taxon>
        <taxon>Desulfobulbaceae</taxon>
        <taxon>Candidatus Desulfobia</taxon>
    </lineage>
</organism>
<dbReference type="InterPro" id="IPR011650">
    <property type="entry name" value="Peptidase_M20_dimer"/>
</dbReference>
<dbReference type="PIRSF" id="PIRSF005962">
    <property type="entry name" value="Pept_M20D_amidohydro"/>
    <property type="match status" value="1"/>
</dbReference>
<dbReference type="InterPro" id="IPR017439">
    <property type="entry name" value="Amidohydrolase"/>
</dbReference>
<dbReference type="PANTHER" id="PTHR11014">
    <property type="entry name" value="PEPTIDASE M20 FAMILY MEMBER"/>
    <property type="match status" value="1"/>
</dbReference>
<feature type="binding site" evidence="2">
    <location>
        <position position="101"/>
    </location>
    <ligand>
        <name>Mn(2+)</name>
        <dbReference type="ChEBI" id="CHEBI:29035"/>
        <label>2</label>
    </ligand>
</feature>